<reference evidence="1 2" key="1">
    <citation type="submission" date="2018-12" db="EMBL/GenBank/DDBJ databases">
        <title>Flammeovirga pectinis sp. nov., isolated from the gut of the Korean scallop, Patinopecten yessoensis.</title>
        <authorList>
            <person name="Bae J.-W."/>
            <person name="Jeong Y.-S."/>
            <person name="Kang W."/>
        </authorList>
    </citation>
    <scope>NUCLEOTIDE SEQUENCE [LARGE SCALE GENOMIC DNA]</scope>
    <source>
        <strain evidence="1 2">L12M1</strain>
    </source>
</reference>
<evidence type="ECO:0000313" key="2">
    <source>
        <dbReference type="Proteomes" id="UP000267268"/>
    </source>
</evidence>
<gene>
    <name evidence="1" type="ORF">EI427_10500</name>
</gene>
<proteinExistence type="predicted"/>
<dbReference type="AlphaFoldDB" id="A0A3S9P360"/>
<dbReference type="EMBL" id="CP034562">
    <property type="protein sequence ID" value="AZQ62650.1"/>
    <property type="molecule type" value="Genomic_DNA"/>
</dbReference>
<dbReference type="Proteomes" id="UP000267268">
    <property type="component" value="Chromosome 1"/>
</dbReference>
<sequence>MRRNFTAAGSDLDSLLKETEKQCLYFKKAASSQTLEVAILTPIGMKALEALEVAKLMEVVTKHFANAEMEFEFGECQGSEYCVEVAW</sequence>
<keyword evidence="2" id="KW-1185">Reference proteome</keyword>
<dbReference type="RefSeq" id="WP_126614363.1">
    <property type="nucleotide sequence ID" value="NZ_CP034562.1"/>
</dbReference>
<organism evidence="1 2">
    <name type="scientific">Flammeovirga pectinis</name>
    <dbReference type="NCBI Taxonomy" id="2494373"/>
    <lineage>
        <taxon>Bacteria</taxon>
        <taxon>Pseudomonadati</taxon>
        <taxon>Bacteroidota</taxon>
        <taxon>Cytophagia</taxon>
        <taxon>Cytophagales</taxon>
        <taxon>Flammeovirgaceae</taxon>
        <taxon>Flammeovirga</taxon>
    </lineage>
</organism>
<protein>
    <submittedName>
        <fullName evidence="1">Uncharacterized protein</fullName>
    </submittedName>
</protein>
<dbReference type="OrthoDB" id="981307at2"/>
<evidence type="ECO:0000313" key="1">
    <source>
        <dbReference type="EMBL" id="AZQ62650.1"/>
    </source>
</evidence>
<dbReference type="KEGG" id="fll:EI427_10500"/>
<accession>A0A3S9P360</accession>
<name>A0A3S9P360_9BACT</name>